<organism evidence="1 2">
    <name type="scientific">Sporosarcina newyorkensis 2681</name>
    <dbReference type="NCBI Taxonomy" id="1027292"/>
    <lineage>
        <taxon>Bacteria</taxon>
        <taxon>Bacillati</taxon>
        <taxon>Bacillota</taxon>
        <taxon>Bacilli</taxon>
        <taxon>Bacillales</taxon>
        <taxon>Caryophanaceae</taxon>
        <taxon>Sporosarcina</taxon>
    </lineage>
</organism>
<proteinExistence type="predicted"/>
<reference evidence="1 2" key="1">
    <citation type="submission" date="2011-04" db="EMBL/GenBank/DDBJ databases">
        <authorList>
            <person name="Muzny D."/>
            <person name="Qin X."/>
            <person name="Deng J."/>
            <person name="Jiang H."/>
            <person name="Liu Y."/>
            <person name="Qu J."/>
            <person name="Song X.-Z."/>
            <person name="Zhang L."/>
            <person name="Thornton R."/>
            <person name="Coyle M."/>
            <person name="Francisco L."/>
            <person name="Jackson L."/>
            <person name="Javaid M."/>
            <person name="Korchina V."/>
            <person name="Kovar C."/>
            <person name="Mata R."/>
            <person name="Mathew T."/>
            <person name="Ngo R."/>
            <person name="Nguyen L."/>
            <person name="Nguyen N."/>
            <person name="Okwuonu G."/>
            <person name="Ongeri F."/>
            <person name="Pham C."/>
            <person name="Simmons D."/>
            <person name="Wilczek-Boney K."/>
            <person name="Hale W."/>
            <person name="Jakkamsetti A."/>
            <person name="Pham P."/>
            <person name="Ruth R."/>
            <person name="San Lucas F."/>
            <person name="Warren J."/>
            <person name="Zhang J."/>
            <person name="Zhao Z."/>
            <person name="Zhou C."/>
            <person name="Zhu D."/>
            <person name="Lee S."/>
            <person name="Bess C."/>
            <person name="Blankenburg K."/>
            <person name="Forbes L."/>
            <person name="Fu Q."/>
            <person name="Gubbala S."/>
            <person name="Hirani K."/>
            <person name="Jayaseelan J.C."/>
            <person name="Lara F."/>
            <person name="Munidasa M."/>
            <person name="Palculict T."/>
            <person name="Patil S."/>
            <person name="Pu L.-L."/>
            <person name="Saada N."/>
            <person name="Tang L."/>
            <person name="Weissenberger G."/>
            <person name="Zhu Y."/>
            <person name="Hemphill L."/>
            <person name="Shang Y."/>
            <person name="Youmans B."/>
            <person name="Ayvaz T."/>
            <person name="Ross M."/>
            <person name="Santibanez J."/>
            <person name="Aqrawi P."/>
            <person name="Gross S."/>
            <person name="Joshi V."/>
            <person name="Fowler G."/>
            <person name="Nazareth L."/>
            <person name="Reid J."/>
            <person name="Worley K."/>
            <person name="Petrosino J."/>
            <person name="Highlander S."/>
            <person name="Gibbs R."/>
        </authorList>
    </citation>
    <scope>NUCLEOTIDE SEQUENCE [LARGE SCALE GENOMIC DNA]</scope>
    <source>
        <strain evidence="1 2">2681</strain>
    </source>
</reference>
<sequence>MEFLVIGRLIDHLHLNQLRKIGLGFFVSHLIAFKRDFLYTDTRWAADKSLHIFCAVICLQSVNYRAT</sequence>
<evidence type="ECO:0000313" key="2">
    <source>
        <dbReference type="Proteomes" id="UP000005316"/>
    </source>
</evidence>
<accession>F9DRH5</accession>
<protein>
    <submittedName>
        <fullName evidence="1">Uncharacterized protein</fullName>
    </submittedName>
</protein>
<gene>
    <name evidence="1" type="ORF">HMPREF9372_1405</name>
</gene>
<evidence type="ECO:0000313" key="1">
    <source>
        <dbReference type="EMBL" id="EGQ26602.1"/>
    </source>
</evidence>
<name>F9DRH5_9BACL</name>
<dbReference type="AlphaFoldDB" id="F9DRH5"/>
<dbReference type="HOGENOM" id="CLU_2810292_0_0_9"/>
<dbReference type="EMBL" id="AFPZ01000038">
    <property type="protein sequence ID" value="EGQ26602.1"/>
    <property type="molecule type" value="Genomic_DNA"/>
</dbReference>
<comment type="caution">
    <text evidence="1">The sequence shown here is derived from an EMBL/GenBank/DDBJ whole genome shotgun (WGS) entry which is preliminary data.</text>
</comment>
<dbReference type="Proteomes" id="UP000005316">
    <property type="component" value="Unassembled WGS sequence"/>
</dbReference>